<evidence type="ECO:0000313" key="8">
    <source>
        <dbReference type="RefSeq" id="XP_065646775.1"/>
    </source>
</evidence>
<dbReference type="PANTHER" id="PTHR20922">
    <property type="entry name" value="DNL-TYPE ZINC FINGER PROTEIN"/>
    <property type="match status" value="1"/>
</dbReference>
<dbReference type="RefSeq" id="XP_065646775.1">
    <property type="nucleotide sequence ID" value="XM_065790703.1"/>
</dbReference>
<accession>A0ABM4BCV8</accession>
<name>A0ABM4BCV8_HYDVU</name>
<dbReference type="PANTHER" id="PTHR20922:SF13">
    <property type="entry name" value="DNL-TYPE ZINC FINGER PROTEIN"/>
    <property type="match status" value="1"/>
</dbReference>
<keyword evidence="2 4" id="KW-0863">Zinc-finger</keyword>
<evidence type="ECO:0000256" key="1">
    <source>
        <dbReference type="ARBA" id="ARBA00022723"/>
    </source>
</evidence>
<feature type="signal peptide" evidence="5">
    <location>
        <begin position="1"/>
        <end position="17"/>
    </location>
</feature>
<sequence>MQFIMFIKPLVIELCVASKKCLGSFYNFGQFQYQQNQVRNFFHVRSLFKNSTPPKIKQIFTSKRDLSELKSFGQPIGQLKGKLSLSYTCKVCNTRSTKIINKQAYDAGVVLIKCDGCSNLHLIADNLGWFYDQKRNIEDIIKEKGETVMKIEKENNEEDIVQFVSKK</sequence>
<keyword evidence="7" id="KW-1185">Reference proteome</keyword>
<dbReference type="Pfam" id="PF05180">
    <property type="entry name" value="zf-DNL"/>
    <property type="match status" value="1"/>
</dbReference>
<dbReference type="Proteomes" id="UP001652625">
    <property type="component" value="Chromosome 02"/>
</dbReference>
<gene>
    <name evidence="8" type="primary">LOC101235461</name>
</gene>
<evidence type="ECO:0000256" key="3">
    <source>
        <dbReference type="ARBA" id="ARBA00022833"/>
    </source>
</evidence>
<feature type="chain" id="PRO_5045120409" evidence="5">
    <location>
        <begin position="18"/>
        <end position="167"/>
    </location>
</feature>
<evidence type="ECO:0000259" key="6">
    <source>
        <dbReference type="PROSITE" id="PS51501"/>
    </source>
</evidence>
<evidence type="ECO:0000256" key="4">
    <source>
        <dbReference type="PROSITE-ProRule" id="PRU00834"/>
    </source>
</evidence>
<feature type="domain" description="DNL-type" evidence="6">
    <location>
        <begin position="78"/>
        <end position="167"/>
    </location>
</feature>
<reference evidence="8" key="2">
    <citation type="submission" date="2025-08" db="UniProtKB">
        <authorList>
            <consortium name="RefSeq"/>
        </authorList>
    </citation>
    <scope>IDENTIFICATION</scope>
</reference>
<dbReference type="InterPro" id="IPR024158">
    <property type="entry name" value="Mt_import_TIM15"/>
</dbReference>
<organism evidence="7 8">
    <name type="scientific">Hydra vulgaris</name>
    <name type="common">Hydra</name>
    <name type="synonym">Hydra attenuata</name>
    <dbReference type="NCBI Taxonomy" id="6087"/>
    <lineage>
        <taxon>Eukaryota</taxon>
        <taxon>Metazoa</taxon>
        <taxon>Cnidaria</taxon>
        <taxon>Hydrozoa</taxon>
        <taxon>Hydroidolina</taxon>
        <taxon>Anthoathecata</taxon>
        <taxon>Aplanulata</taxon>
        <taxon>Hydridae</taxon>
        <taxon>Hydra</taxon>
    </lineage>
</organism>
<dbReference type="InterPro" id="IPR007853">
    <property type="entry name" value="Znf_DNL-typ"/>
</dbReference>
<keyword evidence="5" id="KW-0732">Signal</keyword>
<evidence type="ECO:0000256" key="2">
    <source>
        <dbReference type="ARBA" id="ARBA00022771"/>
    </source>
</evidence>
<keyword evidence="3" id="KW-0862">Zinc</keyword>
<evidence type="ECO:0000313" key="7">
    <source>
        <dbReference type="Proteomes" id="UP001652625"/>
    </source>
</evidence>
<dbReference type="GeneID" id="101235461"/>
<dbReference type="PROSITE" id="PS51501">
    <property type="entry name" value="ZF_DNL"/>
    <property type="match status" value="1"/>
</dbReference>
<evidence type="ECO:0000256" key="5">
    <source>
        <dbReference type="SAM" id="SignalP"/>
    </source>
</evidence>
<proteinExistence type="predicted"/>
<reference evidence="7" key="1">
    <citation type="submission" date="2025-05" db="UniProtKB">
        <authorList>
            <consortium name="RefSeq"/>
        </authorList>
    </citation>
    <scope>NUCLEOTIDE SEQUENCE [LARGE SCALE GENOMIC DNA]</scope>
</reference>
<keyword evidence="1" id="KW-0479">Metal-binding</keyword>
<protein>
    <submittedName>
        <fullName evidence="8">DNL-type zinc finger protein isoform X2</fullName>
    </submittedName>
</protein>